<protein>
    <submittedName>
        <fullName evidence="1">Uncharacterized protein</fullName>
    </submittedName>
</protein>
<evidence type="ECO:0000313" key="1">
    <source>
        <dbReference type="EMBL" id="PWZ28037.1"/>
    </source>
</evidence>
<dbReference type="Proteomes" id="UP000251960">
    <property type="component" value="Chromosome 4"/>
</dbReference>
<proteinExistence type="predicted"/>
<evidence type="ECO:0000313" key="2">
    <source>
        <dbReference type="Proteomes" id="UP000251960"/>
    </source>
</evidence>
<name>A0A3L6F8Y4_MAIZE</name>
<accession>A0A3L6F4D4</accession>
<gene>
    <name evidence="1" type="ORF">Zm00014a_003961</name>
</gene>
<organism evidence="1">
    <name type="scientific">Zea mays</name>
    <name type="common">Maize</name>
    <dbReference type="NCBI Taxonomy" id="4577"/>
    <lineage>
        <taxon>Eukaryota</taxon>
        <taxon>Viridiplantae</taxon>
        <taxon>Streptophyta</taxon>
        <taxon>Embryophyta</taxon>
        <taxon>Tracheophyta</taxon>
        <taxon>Spermatophyta</taxon>
        <taxon>Magnoliopsida</taxon>
        <taxon>Liliopsida</taxon>
        <taxon>Poales</taxon>
        <taxon>Poaceae</taxon>
        <taxon>PACMAD clade</taxon>
        <taxon>Panicoideae</taxon>
        <taxon>Andropogonodae</taxon>
        <taxon>Andropogoneae</taxon>
        <taxon>Tripsacinae</taxon>
        <taxon>Zea</taxon>
    </lineage>
</organism>
<reference evidence="1 2" key="1">
    <citation type="journal article" date="2018" name="Nat. Genet.">
        <title>Extensive intraspecific gene order and gene structural variations between Mo17 and other maize genomes.</title>
        <authorList>
            <person name="Sun S."/>
            <person name="Zhou Y."/>
            <person name="Chen J."/>
            <person name="Shi J."/>
            <person name="Zhao H."/>
            <person name="Zhao H."/>
            <person name="Song W."/>
            <person name="Zhang M."/>
            <person name="Cui Y."/>
            <person name="Dong X."/>
            <person name="Liu H."/>
            <person name="Ma X."/>
            <person name="Jiao Y."/>
            <person name="Wang B."/>
            <person name="Wei X."/>
            <person name="Stein J.C."/>
            <person name="Glaubitz J.C."/>
            <person name="Lu F."/>
            <person name="Yu G."/>
            <person name="Liang C."/>
            <person name="Fengler K."/>
            <person name="Li B."/>
            <person name="Rafalski A."/>
            <person name="Schnable P.S."/>
            <person name="Ware D.H."/>
            <person name="Buckler E.S."/>
            <person name="Lai J."/>
        </authorList>
    </citation>
    <scope>NUCLEOTIDE SEQUENCE [LARGE SCALE GENOMIC DNA]</scope>
    <source>
        <strain evidence="2">cv. Missouri 17</strain>
        <tissue evidence="1">Seedling</tissue>
    </source>
</reference>
<accession>A0A3L6F8Y4</accession>
<sequence>TAGVVELWRVEKLKGIKVASTWNQSNLDLSSEEISILVLPYRNFQTSQGICFWRPLAFGYQGKSHVLYCLYMMINVKMNQKKKR</sequence>
<comment type="caution">
    <text evidence="1">The sequence shown here is derived from an EMBL/GenBank/DDBJ whole genome shotgun (WGS) entry which is preliminary data.</text>
</comment>
<dbReference type="EMBL" id="NCVQ01000005">
    <property type="protein sequence ID" value="PWZ28036.1"/>
    <property type="molecule type" value="Genomic_DNA"/>
</dbReference>
<dbReference type="EMBL" id="NCVQ01000005">
    <property type="protein sequence ID" value="PWZ28037.1"/>
    <property type="molecule type" value="Genomic_DNA"/>
</dbReference>
<feature type="non-terminal residue" evidence="1">
    <location>
        <position position="1"/>
    </location>
</feature>
<dbReference type="AlphaFoldDB" id="A0A3L6F8Y4"/>